<reference evidence="2 3" key="1">
    <citation type="submission" date="2021-08" db="EMBL/GenBank/DDBJ databases">
        <title>WGS assembly of Ceratopteris richardii.</title>
        <authorList>
            <person name="Marchant D.B."/>
            <person name="Chen G."/>
            <person name="Jenkins J."/>
            <person name="Shu S."/>
            <person name="Leebens-Mack J."/>
            <person name="Grimwood J."/>
            <person name="Schmutz J."/>
            <person name="Soltis P."/>
            <person name="Soltis D."/>
            <person name="Chen Z.-H."/>
        </authorList>
    </citation>
    <scope>NUCLEOTIDE SEQUENCE [LARGE SCALE GENOMIC DNA]</scope>
    <source>
        <strain evidence="2">Whitten #5841</strain>
        <tissue evidence="2">Leaf</tissue>
    </source>
</reference>
<dbReference type="EMBL" id="CM035432">
    <property type="protein sequence ID" value="KAH7294804.1"/>
    <property type="molecule type" value="Genomic_DNA"/>
</dbReference>
<proteinExistence type="predicted"/>
<dbReference type="Proteomes" id="UP000825935">
    <property type="component" value="Chromosome 27"/>
</dbReference>
<organism evidence="2 3">
    <name type="scientific">Ceratopteris richardii</name>
    <name type="common">Triangle waterfern</name>
    <dbReference type="NCBI Taxonomy" id="49495"/>
    <lineage>
        <taxon>Eukaryota</taxon>
        <taxon>Viridiplantae</taxon>
        <taxon>Streptophyta</taxon>
        <taxon>Embryophyta</taxon>
        <taxon>Tracheophyta</taxon>
        <taxon>Polypodiopsida</taxon>
        <taxon>Polypodiidae</taxon>
        <taxon>Polypodiales</taxon>
        <taxon>Pteridineae</taxon>
        <taxon>Pteridaceae</taxon>
        <taxon>Parkerioideae</taxon>
        <taxon>Ceratopteris</taxon>
    </lineage>
</organism>
<keyword evidence="1" id="KW-0472">Membrane</keyword>
<sequence>MCERLPLRCLCACQQEVARAVNHQNIAVPRLLYVIFLSFDQPIAQFLQLCSSHFHQSVLCSCELCLNGFLRTICEVVDVFSRFMISRSIFLNPSFPQKPMGMLLNFHRSQRMAWRFVLAGGVLDWFLKIFFHFNRCSLT</sequence>
<keyword evidence="1" id="KW-1133">Transmembrane helix</keyword>
<accession>A0A8T2RG55</accession>
<comment type="caution">
    <text evidence="2">The sequence shown here is derived from an EMBL/GenBank/DDBJ whole genome shotgun (WGS) entry which is preliminary data.</text>
</comment>
<keyword evidence="1" id="KW-0812">Transmembrane</keyword>
<feature type="transmembrane region" description="Helical" evidence="1">
    <location>
        <begin position="112"/>
        <end position="133"/>
    </location>
</feature>
<evidence type="ECO:0000256" key="1">
    <source>
        <dbReference type="SAM" id="Phobius"/>
    </source>
</evidence>
<dbReference type="AlphaFoldDB" id="A0A8T2RG55"/>
<keyword evidence="3" id="KW-1185">Reference proteome</keyword>
<protein>
    <submittedName>
        <fullName evidence="2">Uncharacterized protein</fullName>
    </submittedName>
</protein>
<gene>
    <name evidence="2" type="ORF">KP509_27G019700</name>
</gene>
<evidence type="ECO:0000313" key="2">
    <source>
        <dbReference type="EMBL" id="KAH7294804.1"/>
    </source>
</evidence>
<name>A0A8T2RG55_CERRI</name>
<evidence type="ECO:0000313" key="3">
    <source>
        <dbReference type="Proteomes" id="UP000825935"/>
    </source>
</evidence>